<dbReference type="Gene3D" id="3.20.20.150">
    <property type="entry name" value="Divalent-metal-dependent TIM barrel enzymes"/>
    <property type="match status" value="1"/>
</dbReference>
<dbReference type="InterPro" id="IPR050312">
    <property type="entry name" value="IolE/XylAMocC-like"/>
</dbReference>
<keyword evidence="3" id="KW-1185">Reference proteome</keyword>
<dbReference type="Proteomes" id="UP000430222">
    <property type="component" value="Unassembled WGS sequence"/>
</dbReference>
<dbReference type="InterPro" id="IPR013022">
    <property type="entry name" value="Xyl_isomerase-like_TIM-brl"/>
</dbReference>
<dbReference type="PANTHER" id="PTHR12110:SF21">
    <property type="entry name" value="XYLOSE ISOMERASE-LIKE TIM BARREL DOMAIN-CONTAINING PROTEIN"/>
    <property type="match status" value="1"/>
</dbReference>
<name>A0A6I2UQF4_9FIRM</name>
<dbReference type="AlphaFoldDB" id="A0A6I2UQF4"/>
<evidence type="ECO:0000313" key="2">
    <source>
        <dbReference type="EMBL" id="MSV24438.1"/>
    </source>
</evidence>
<comment type="caution">
    <text evidence="2">The sequence shown here is derived from an EMBL/GenBank/DDBJ whole genome shotgun (WGS) entry which is preliminary data.</text>
</comment>
<accession>A0A6I2UQF4</accession>
<gene>
    <name evidence="2" type="ORF">FYJ78_04405</name>
</gene>
<reference evidence="2 3" key="1">
    <citation type="submission" date="2019-08" db="EMBL/GenBank/DDBJ databases">
        <title>In-depth cultivation of the pig gut microbiome towards novel bacterial diversity and tailored functional studies.</title>
        <authorList>
            <person name="Wylensek D."/>
            <person name="Hitch T.C.A."/>
            <person name="Clavel T."/>
        </authorList>
    </citation>
    <scope>NUCLEOTIDE SEQUENCE [LARGE SCALE GENOMIC DNA]</scope>
    <source>
        <strain evidence="3">WCA-380-WT-3B3</strain>
    </source>
</reference>
<dbReference type="SUPFAM" id="SSF51658">
    <property type="entry name" value="Xylose isomerase-like"/>
    <property type="match status" value="1"/>
</dbReference>
<dbReference type="GO" id="GO:0016853">
    <property type="term" value="F:isomerase activity"/>
    <property type="evidence" value="ECO:0007669"/>
    <property type="project" value="UniProtKB-KW"/>
</dbReference>
<keyword evidence="2" id="KW-0413">Isomerase</keyword>
<protein>
    <submittedName>
        <fullName evidence="2">Sugar phosphate isomerase/epimerase</fullName>
    </submittedName>
</protein>
<dbReference type="Pfam" id="PF01261">
    <property type="entry name" value="AP_endonuc_2"/>
    <property type="match status" value="1"/>
</dbReference>
<evidence type="ECO:0000259" key="1">
    <source>
        <dbReference type="Pfam" id="PF01261"/>
    </source>
</evidence>
<dbReference type="InterPro" id="IPR036237">
    <property type="entry name" value="Xyl_isomerase-like_sf"/>
</dbReference>
<sequence length="280" mass="31114">MQLGIRLHDLAPGSLEERLVSARRQGFCCGHLALKKVLSDYPGNEALTPGYAMYLRRLFRRYDMDVAVLGNYQNLGNPDPVQLRGIQQGYYEHIRFAALLGAGVVGTETGAPNVGYIEDTPEGRSEEALAAFIRNLRPVVACAERFGVILAIEPVCRHIVYDSKRALTVLREIDSPNLRIIFDPVNLLGPHNADHRRQVIRTAIEDLGPYIDVVHLKDFRPAGDGRSLISTACGTGCMDYSDILHFIRTRKPYIHATLENTVPDNAEAARAFIEKAYAEA</sequence>
<proteinExistence type="predicted"/>
<dbReference type="RefSeq" id="WP_154620215.1">
    <property type="nucleotide sequence ID" value="NZ_VUNL01000004.1"/>
</dbReference>
<dbReference type="PANTHER" id="PTHR12110">
    <property type="entry name" value="HYDROXYPYRUVATE ISOMERASE"/>
    <property type="match status" value="1"/>
</dbReference>
<organism evidence="2 3">
    <name type="scientific">Selenomonas montiformis</name>
    <dbReference type="NCBI Taxonomy" id="2652285"/>
    <lineage>
        <taxon>Bacteria</taxon>
        <taxon>Bacillati</taxon>
        <taxon>Bacillota</taxon>
        <taxon>Negativicutes</taxon>
        <taxon>Selenomonadales</taxon>
        <taxon>Selenomonadaceae</taxon>
        <taxon>Selenomonas</taxon>
    </lineage>
</organism>
<dbReference type="EMBL" id="VUNL01000004">
    <property type="protein sequence ID" value="MSV24438.1"/>
    <property type="molecule type" value="Genomic_DNA"/>
</dbReference>
<feature type="domain" description="Xylose isomerase-like TIM barrel" evidence="1">
    <location>
        <begin position="47"/>
        <end position="272"/>
    </location>
</feature>
<evidence type="ECO:0000313" key="3">
    <source>
        <dbReference type="Proteomes" id="UP000430222"/>
    </source>
</evidence>